<organism evidence="1 2">
    <name type="scientific">Pueribacillus theae</name>
    <dbReference type="NCBI Taxonomy" id="2171751"/>
    <lineage>
        <taxon>Bacteria</taxon>
        <taxon>Bacillati</taxon>
        <taxon>Bacillota</taxon>
        <taxon>Bacilli</taxon>
        <taxon>Bacillales</taxon>
        <taxon>Bacillaceae</taxon>
        <taxon>Pueribacillus</taxon>
    </lineage>
</organism>
<reference evidence="1 2" key="1">
    <citation type="submission" date="2018-04" db="EMBL/GenBank/DDBJ databases">
        <title>Camelliibacillus theae gen. nov., sp. nov., isolated from Pu'er tea.</title>
        <authorList>
            <person name="Niu L."/>
        </authorList>
    </citation>
    <scope>NUCLEOTIDE SEQUENCE [LARGE SCALE GENOMIC DNA]</scope>
    <source>
        <strain evidence="1 2">T8</strain>
    </source>
</reference>
<evidence type="ECO:0000313" key="1">
    <source>
        <dbReference type="EMBL" id="PWA09669.1"/>
    </source>
</evidence>
<dbReference type="PANTHER" id="PTHR11626">
    <property type="entry name" value="FARNESYL-DIPHOSPHATE FARNESYLTRANSFERASE"/>
    <property type="match status" value="1"/>
</dbReference>
<dbReference type="GO" id="GO:0051996">
    <property type="term" value="F:squalene synthase [NAD(P)H] activity"/>
    <property type="evidence" value="ECO:0007669"/>
    <property type="project" value="InterPro"/>
</dbReference>
<dbReference type="OrthoDB" id="9787280at2"/>
<dbReference type="RefSeq" id="WP_116555251.1">
    <property type="nucleotide sequence ID" value="NZ_QCZG01000027.1"/>
</dbReference>
<dbReference type="AlphaFoldDB" id="A0A2U1JXI1"/>
<gene>
    <name evidence="1" type="ORF">DCC39_12545</name>
</gene>
<dbReference type="InterPro" id="IPR008949">
    <property type="entry name" value="Isoprenoid_synthase_dom_sf"/>
</dbReference>
<sequence>MSKVSDLQKESMKMLKETSRTFFIPINCLKSNLKHTVASAYLCMRAIDEIEDHESLEGEAKHQLLLSISQLLKKPFDEEAYASLIRPYRTVLPDVTQRLGDWLRLCPSEIVSKVKSSTSEMAEGMAKWVNLDFLIKTKADLDEYTYYVAGLVGCMLSDLWKWYDNTNTDQELAIAFGRGLQAVNMLRNQDEDSERGVNFIPEGWSREDMFQYARQNLEKADNYIKDIKDRRILLFCKIPLSLAHSTLNALSKGKEKMSRDEVHEIVEQVKIEVNA</sequence>
<dbReference type="Pfam" id="PF00494">
    <property type="entry name" value="SQS_PSY"/>
    <property type="match status" value="1"/>
</dbReference>
<keyword evidence="2" id="KW-1185">Reference proteome</keyword>
<dbReference type="InterPro" id="IPR002060">
    <property type="entry name" value="Squ/phyt_synthse"/>
</dbReference>
<dbReference type="Gene3D" id="1.10.600.10">
    <property type="entry name" value="Farnesyl Diphosphate Synthase"/>
    <property type="match status" value="1"/>
</dbReference>
<dbReference type="GO" id="GO:0045338">
    <property type="term" value="P:farnesyl diphosphate metabolic process"/>
    <property type="evidence" value="ECO:0007669"/>
    <property type="project" value="InterPro"/>
</dbReference>
<evidence type="ECO:0000313" key="2">
    <source>
        <dbReference type="Proteomes" id="UP000245998"/>
    </source>
</evidence>
<protein>
    <submittedName>
        <fullName evidence="1">Phytoene/squalene synthase family protein</fullName>
    </submittedName>
</protein>
<dbReference type="EMBL" id="QCZG01000027">
    <property type="protein sequence ID" value="PWA09669.1"/>
    <property type="molecule type" value="Genomic_DNA"/>
</dbReference>
<dbReference type="PANTHER" id="PTHR11626:SF2">
    <property type="entry name" value="SQUALENE SYNTHASE"/>
    <property type="match status" value="1"/>
</dbReference>
<dbReference type="Proteomes" id="UP000245998">
    <property type="component" value="Unassembled WGS sequence"/>
</dbReference>
<accession>A0A2U1JXI1</accession>
<proteinExistence type="predicted"/>
<dbReference type="InterPro" id="IPR044844">
    <property type="entry name" value="Trans_IPPS_euk-type"/>
</dbReference>
<dbReference type="SUPFAM" id="SSF48576">
    <property type="entry name" value="Terpenoid synthases"/>
    <property type="match status" value="1"/>
</dbReference>
<comment type="caution">
    <text evidence="1">The sequence shown here is derived from an EMBL/GenBank/DDBJ whole genome shotgun (WGS) entry which is preliminary data.</text>
</comment>
<name>A0A2U1JXI1_9BACI</name>